<sequence>MRAKFCPQGNRMFPQLGDVLSHHLFLVLSASLTPSAVADKELHFGYQRNGSLVVARSEEDEAILEVLPLELTTSHLPLGVCFGRCNLCGTQDLLQRGHKNGVEGLRIVDQTELRCTIAPCLPLSSVWGFCIGIWSHTSRRMPRPHCMHPPPGL</sequence>
<dbReference type="EMBL" id="GU574704">
    <property type="protein sequence ID" value="ADH43009.1"/>
    <property type="molecule type" value="Genomic_DNA"/>
</dbReference>
<accession>E7CA25</accession>
<proteinExistence type="predicted"/>
<organism evidence="1">
    <name type="scientific">uncultured SAR11 cluster alpha proteobacterium H17925_45G17</name>
    <dbReference type="NCBI Taxonomy" id="715038"/>
    <lineage>
        <taxon>Bacteria</taxon>
        <taxon>Pseudomonadati</taxon>
        <taxon>Pseudomonadota</taxon>
        <taxon>Alphaproteobacteria</taxon>
        <taxon>Candidatus Pelagibacterales</taxon>
        <taxon>environmental samples</taxon>
    </lineage>
</organism>
<name>E7CA25_9PROT</name>
<protein>
    <submittedName>
        <fullName evidence="1">Uncharacterized protein</fullName>
    </submittedName>
</protein>
<reference evidence="1" key="1">
    <citation type="submission" date="2010-01" db="EMBL/GenBank/DDBJ databases">
        <title>Genome fragments of uncultured bacteria from the North Pacific Subtropical Gyre.</title>
        <authorList>
            <person name="Pham V.D."/>
            <person name="DeLong E.F."/>
        </authorList>
    </citation>
    <scope>NUCLEOTIDE SEQUENCE</scope>
</reference>
<evidence type="ECO:0000313" key="1">
    <source>
        <dbReference type="EMBL" id="ADH43009.1"/>
    </source>
</evidence>
<dbReference type="AlphaFoldDB" id="E7CA25"/>